<proteinExistence type="predicted"/>
<dbReference type="Proteomes" id="UP000604825">
    <property type="component" value="Unassembled WGS sequence"/>
</dbReference>
<accession>A0A811PCK8</accession>
<evidence type="ECO:0000256" key="1">
    <source>
        <dbReference type="SAM" id="MobiDB-lite"/>
    </source>
</evidence>
<sequence>MAFSTTTKKAFKDHDASSTERHAKLKENMGTRTKTGGKGRSVRTRRLNPETLAREVAMAAEESGSTPGRCPTIMLDDTWTAYCDRFTTTMGRARYPTHPVSRAHRLHHAWSSCADRGSSSGRAASSSSLAVAAAISGSPVLGHSPGLGSPQGPGASLAQSCKFGVA</sequence>
<comment type="caution">
    <text evidence="2">The sequence shown here is derived from an EMBL/GenBank/DDBJ whole genome shotgun (WGS) entry which is preliminary data.</text>
</comment>
<evidence type="ECO:0000313" key="3">
    <source>
        <dbReference type="Proteomes" id="UP000604825"/>
    </source>
</evidence>
<reference evidence="2" key="1">
    <citation type="submission" date="2020-10" db="EMBL/GenBank/DDBJ databases">
        <authorList>
            <person name="Han B."/>
            <person name="Lu T."/>
            <person name="Zhao Q."/>
            <person name="Huang X."/>
            <person name="Zhao Y."/>
        </authorList>
    </citation>
    <scope>NUCLEOTIDE SEQUENCE</scope>
</reference>
<evidence type="ECO:0000313" key="2">
    <source>
        <dbReference type="EMBL" id="CAD6237410.1"/>
    </source>
</evidence>
<organism evidence="2 3">
    <name type="scientific">Miscanthus lutarioriparius</name>
    <dbReference type="NCBI Taxonomy" id="422564"/>
    <lineage>
        <taxon>Eukaryota</taxon>
        <taxon>Viridiplantae</taxon>
        <taxon>Streptophyta</taxon>
        <taxon>Embryophyta</taxon>
        <taxon>Tracheophyta</taxon>
        <taxon>Spermatophyta</taxon>
        <taxon>Magnoliopsida</taxon>
        <taxon>Liliopsida</taxon>
        <taxon>Poales</taxon>
        <taxon>Poaceae</taxon>
        <taxon>PACMAD clade</taxon>
        <taxon>Panicoideae</taxon>
        <taxon>Andropogonodae</taxon>
        <taxon>Andropogoneae</taxon>
        <taxon>Saccharinae</taxon>
        <taxon>Miscanthus</taxon>
    </lineage>
</organism>
<protein>
    <submittedName>
        <fullName evidence="2">Uncharacterized protein</fullName>
    </submittedName>
</protein>
<keyword evidence="3" id="KW-1185">Reference proteome</keyword>
<feature type="compositionally biased region" description="Basic and acidic residues" evidence="1">
    <location>
        <begin position="10"/>
        <end position="29"/>
    </location>
</feature>
<dbReference type="EMBL" id="CAJGYO010000006">
    <property type="protein sequence ID" value="CAD6237410.1"/>
    <property type="molecule type" value="Genomic_DNA"/>
</dbReference>
<name>A0A811PCK8_9POAL</name>
<feature type="region of interest" description="Disordered" evidence="1">
    <location>
        <begin position="1"/>
        <end position="42"/>
    </location>
</feature>
<gene>
    <name evidence="2" type="ORF">NCGR_LOCUS24949</name>
</gene>
<dbReference type="AlphaFoldDB" id="A0A811PCK8"/>